<feature type="non-terminal residue" evidence="1">
    <location>
        <position position="183"/>
    </location>
</feature>
<reference evidence="1" key="1">
    <citation type="journal article" date="2014" name="Front. Microbiol.">
        <title>High frequency of phylogenetically diverse reductive dehalogenase-homologous genes in deep subseafloor sedimentary metagenomes.</title>
        <authorList>
            <person name="Kawai M."/>
            <person name="Futagami T."/>
            <person name="Toyoda A."/>
            <person name="Takaki Y."/>
            <person name="Nishi S."/>
            <person name="Hori S."/>
            <person name="Arai W."/>
            <person name="Tsubouchi T."/>
            <person name="Morono Y."/>
            <person name="Uchiyama I."/>
            <person name="Ito T."/>
            <person name="Fujiyama A."/>
            <person name="Inagaki F."/>
            <person name="Takami H."/>
        </authorList>
    </citation>
    <scope>NUCLEOTIDE SEQUENCE</scope>
    <source>
        <strain evidence="1">Expedition CK06-06</strain>
    </source>
</reference>
<dbReference type="EMBL" id="BART01005596">
    <property type="protein sequence ID" value="GAG68001.1"/>
    <property type="molecule type" value="Genomic_DNA"/>
</dbReference>
<proteinExistence type="predicted"/>
<name>X1B7Q1_9ZZZZ</name>
<organism evidence="1">
    <name type="scientific">marine sediment metagenome</name>
    <dbReference type="NCBI Taxonomy" id="412755"/>
    <lineage>
        <taxon>unclassified sequences</taxon>
        <taxon>metagenomes</taxon>
        <taxon>ecological metagenomes</taxon>
    </lineage>
</organism>
<accession>X1B7Q1</accession>
<sequence length="183" mass="21111">QPIMKLKRVFIIADHGLAIFYFFQSDVIATLLDKEVEVVVLTDESSLDAVKERFGRPGLVFEGLRLASVKEYISKNSPAVQWWLDFLRRAGAAGGTNLAAVETYIQQVMSEAHTRRKRLFPIMEVIVKVLRRSYKARQALVRFQNRFTPDLYDDLFEKYHPDLIIASSPGFRQDRYILRAATK</sequence>
<gene>
    <name evidence="1" type="ORF">S01H4_12861</name>
</gene>
<protein>
    <submittedName>
        <fullName evidence="1">Uncharacterized protein</fullName>
    </submittedName>
</protein>
<evidence type="ECO:0000313" key="1">
    <source>
        <dbReference type="EMBL" id="GAG68001.1"/>
    </source>
</evidence>
<comment type="caution">
    <text evidence="1">The sequence shown here is derived from an EMBL/GenBank/DDBJ whole genome shotgun (WGS) entry which is preliminary data.</text>
</comment>
<dbReference type="AlphaFoldDB" id="X1B7Q1"/>
<feature type="non-terminal residue" evidence="1">
    <location>
        <position position="1"/>
    </location>
</feature>